<dbReference type="EMBL" id="MU839003">
    <property type="protein sequence ID" value="KAK1769010.1"/>
    <property type="molecule type" value="Genomic_DNA"/>
</dbReference>
<dbReference type="CDD" id="cd05471">
    <property type="entry name" value="pepsin_like"/>
    <property type="match status" value="1"/>
</dbReference>
<evidence type="ECO:0000256" key="1">
    <source>
        <dbReference type="ARBA" id="ARBA00007447"/>
    </source>
</evidence>
<evidence type="ECO:0000313" key="4">
    <source>
        <dbReference type="EMBL" id="KAK1769010.1"/>
    </source>
</evidence>
<accession>A0AAJ0C2K9</accession>
<dbReference type="InterPro" id="IPR034164">
    <property type="entry name" value="Pepsin-like_dom"/>
</dbReference>
<proteinExistence type="inferred from homology"/>
<gene>
    <name evidence="4" type="ORF">QBC33DRAFT_338067</name>
</gene>
<dbReference type="PANTHER" id="PTHR47966">
    <property type="entry name" value="BETA-SITE APP-CLEAVING ENZYME, ISOFORM A-RELATED"/>
    <property type="match status" value="1"/>
</dbReference>
<evidence type="ECO:0000313" key="5">
    <source>
        <dbReference type="Proteomes" id="UP001244011"/>
    </source>
</evidence>
<comment type="similarity">
    <text evidence="1">Belongs to the peptidase A1 family.</text>
</comment>
<evidence type="ECO:0000259" key="3">
    <source>
        <dbReference type="PROSITE" id="PS51767"/>
    </source>
</evidence>
<evidence type="ECO:0000256" key="2">
    <source>
        <dbReference type="SAM" id="SignalP"/>
    </source>
</evidence>
<dbReference type="SUPFAM" id="SSF50630">
    <property type="entry name" value="Acid proteases"/>
    <property type="match status" value="1"/>
</dbReference>
<feature type="domain" description="Peptidase A1" evidence="3">
    <location>
        <begin position="62"/>
        <end position="147"/>
    </location>
</feature>
<comment type="caution">
    <text evidence="4">The sequence shown here is derived from an EMBL/GenBank/DDBJ whole genome shotgun (WGS) entry which is preliminary data.</text>
</comment>
<sequence length="147" mass="15754">MAVSLLSSRLLLLAICLARVAAQIASVHEGCIHMPIIHSTNPQYLDKRAVSVELSNRSDIAYYAKLTIGNPGQSVLVQLDTGSFELWVNPDCTNLSPANARFCQTVGFYDTTKSSTAVPLGTSRTLNYGIGSANISYFTDDIALPGS</sequence>
<dbReference type="PROSITE" id="PS51767">
    <property type="entry name" value="PEPTIDASE_A1"/>
    <property type="match status" value="1"/>
</dbReference>
<keyword evidence="5" id="KW-1185">Reference proteome</keyword>
<dbReference type="Gene3D" id="2.40.70.10">
    <property type="entry name" value="Acid Proteases"/>
    <property type="match status" value="1"/>
</dbReference>
<dbReference type="Pfam" id="PF00026">
    <property type="entry name" value="Asp"/>
    <property type="match status" value="1"/>
</dbReference>
<organism evidence="4 5">
    <name type="scientific">Phialemonium atrogriseum</name>
    <dbReference type="NCBI Taxonomy" id="1093897"/>
    <lineage>
        <taxon>Eukaryota</taxon>
        <taxon>Fungi</taxon>
        <taxon>Dikarya</taxon>
        <taxon>Ascomycota</taxon>
        <taxon>Pezizomycotina</taxon>
        <taxon>Sordariomycetes</taxon>
        <taxon>Sordariomycetidae</taxon>
        <taxon>Cephalothecales</taxon>
        <taxon>Cephalothecaceae</taxon>
        <taxon>Phialemonium</taxon>
    </lineage>
</organism>
<dbReference type="GO" id="GO:0004190">
    <property type="term" value="F:aspartic-type endopeptidase activity"/>
    <property type="evidence" value="ECO:0007669"/>
    <property type="project" value="InterPro"/>
</dbReference>
<protein>
    <submittedName>
        <fullName evidence="4">Aspartic peptidase domain-containing protein</fullName>
    </submittedName>
</protein>
<dbReference type="RefSeq" id="XP_060285223.1">
    <property type="nucleotide sequence ID" value="XM_060423722.1"/>
</dbReference>
<dbReference type="Proteomes" id="UP001244011">
    <property type="component" value="Unassembled WGS sequence"/>
</dbReference>
<name>A0AAJ0C2K9_9PEZI</name>
<feature type="non-terminal residue" evidence="4">
    <location>
        <position position="147"/>
    </location>
</feature>
<dbReference type="PANTHER" id="PTHR47966:SF65">
    <property type="entry name" value="ASPARTIC-TYPE ENDOPEPTIDASE"/>
    <property type="match status" value="1"/>
</dbReference>
<dbReference type="InterPro" id="IPR001461">
    <property type="entry name" value="Aspartic_peptidase_A1"/>
</dbReference>
<dbReference type="InterPro" id="IPR021109">
    <property type="entry name" value="Peptidase_aspartic_dom_sf"/>
</dbReference>
<reference evidence="4" key="1">
    <citation type="submission" date="2023-06" db="EMBL/GenBank/DDBJ databases">
        <title>Genome-scale phylogeny and comparative genomics of the fungal order Sordariales.</title>
        <authorList>
            <consortium name="Lawrence Berkeley National Laboratory"/>
            <person name="Hensen N."/>
            <person name="Bonometti L."/>
            <person name="Westerberg I."/>
            <person name="Brannstrom I.O."/>
            <person name="Guillou S."/>
            <person name="Cros-Aarteil S."/>
            <person name="Calhoun S."/>
            <person name="Haridas S."/>
            <person name="Kuo A."/>
            <person name="Mondo S."/>
            <person name="Pangilinan J."/>
            <person name="Riley R."/>
            <person name="Labutti K."/>
            <person name="Andreopoulos B."/>
            <person name="Lipzen A."/>
            <person name="Chen C."/>
            <person name="Yanf M."/>
            <person name="Daum C."/>
            <person name="Ng V."/>
            <person name="Clum A."/>
            <person name="Steindorff A."/>
            <person name="Ohm R."/>
            <person name="Martin F."/>
            <person name="Silar P."/>
            <person name="Natvig D."/>
            <person name="Lalanne C."/>
            <person name="Gautier V."/>
            <person name="Ament-Velasquez S.L."/>
            <person name="Kruys A."/>
            <person name="Hutchinson M.I."/>
            <person name="Powell A.J."/>
            <person name="Barry K."/>
            <person name="Miller A.N."/>
            <person name="Grigoriev I.V."/>
            <person name="Debuchy R."/>
            <person name="Gladieux P."/>
            <person name="Thoren M.H."/>
            <person name="Johannesson H."/>
        </authorList>
    </citation>
    <scope>NUCLEOTIDE SEQUENCE</scope>
    <source>
        <strain evidence="4">8032-3</strain>
    </source>
</reference>
<feature type="signal peptide" evidence="2">
    <location>
        <begin position="1"/>
        <end position="22"/>
    </location>
</feature>
<feature type="chain" id="PRO_5042524860" evidence="2">
    <location>
        <begin position="23"/>
        <end position="147"/>
    </location>
</feature>
<dbReference type="InterPro" id="IPR033121">
    <property type="entry name" value="PEPTIDASE_A1"/>
</dbReference>
<dbReference type="GeneID" id="85306909"/>
<dbReference type="GO" id="GO:0006508">
    <property type="term" value="P:proteolysis"/>
    <property type="evidence" value="ECO:0007669"/>
    <property type="project" value="InterPro"/>
</dbReference>
<keyword evidence="2" id="KW-0732">Signal</keyword>
<dbReference type="AlphaFoldDB" id="A0AAJ0C2K9"/>